<dbReference type="SUPFAM" id="SSF53041">
    <property type="entry name" value="Resolvase-like"/>
    <property type="match status" value="1"/>
</dbReference>
<dbReference type="Gene3D" id="3.40.50.1390">
    <property type="entry name" value="Resolvase, N-terminal catalytic domain"/>
    <property type="match status" value="1"/>
</dbReference>
<dbReference type="CDD" id="cd00338">
    <property type="entry name" value="Ser_Recombinase"/>
    <property type="match status" value="1"/>
</dbReference>
<dbReference type="Pfam" id="PF00239">
    <property type="entry name" value="Resolvase"/>
    <property type="match status" value="1"/>
</dbReference>
<dbReference type="RefSeq" id="WP_137118889.1">
    <property type="nucleotide sequence ID" value="NZ_CP032326.1"/>
</dbReference>
<organism evidence="2 3">
    <name type="scientific">Azospirillum argentinense</name>
    <dbReference type="NCBI Taxonomy" id="2970906"/>
    <lineage>
        <taxon>Bacteria</taxon>
        <taxon>Pseudomonadati</taxon>
        <taxon>Pseudomonadota</taxon>
        <taxon>Alphaproteobacteria</taxon>
        <taxon>Rhodospirillales</taxon>
        <taxon>Azospirillaceae</taxon>
        <taxon>Azospirillum</taxon>
    </lineage>
</organism>
<evidence type="ECO:0000313" key="3">
    <source>
        <dbReference type="Proteomes" id="UP000298595"/>
    </source>
</evidence>
<dbReference type="InterPro" id="IPR006119">
    <property type="entry name" value="Resolv_N"/>
</dbReference>
<dbReference type="GO" id="GO:0000150">
    <property type="term" value="F:DNA strand exchange activity"/>
    <property type="evidence" value="ECO:0007669"/>
    <property type="project" value="InterPro"/>
</dbReference>
<dbReference type="InterPro" id="IPR050639">
    <property type="entry name" value="SSR_resolvase"/>
</dbReference>
<dbReference type="GO" id="GO:0003677">
    <property type="term" value="F:DNA binding"/>
    <property type="evidence" value="ECO:0007669"/>
    <property type="project" value="InterPro"/>
</dbReference>
<accession>A0A4D8PWB5</accession>
<gene>
    <name evidence="2" type="ORF">D3093_33550</name>
</gene>
<proteinExistence type="predicted"/>
<dbReference type="PROSITE" id="PS51736">
    <property type="entry name" value="RECOMBINASES_3"/>
    <property type="match status" value="1"/>
</dbReference>
<keyword evidence="2" id="KW-0614">Plasmid</keyword>
<dbReference type="EMBL" id="CP032326">
    <property type="protein sequence ID" value="QCO00179.1"/>
    <property type="molecule type" value="Genomic_DNA"/>
</dbReference>
<feature type="domain" description="Resolvase/invertase-type recombinase catalytic" evidence="1">
    <location>
        <begin position="23"/>
        <end position="174"/>
    </location>
</feature>
<sequence length="248" mass="27781">MSRTRRISGTLPSKIEGRHLDRQAVVYVRQSTLQQVAHNKESTAVQYALVERACTLGWARLRVAVIDDDLGCSAASAAGRPGFQRLVAEVGLGHVGLILGFEVSRLARSCRDWYHLLEICALAGTLIGDNDGVYDPGLYNDRLLLGLKGTMSEAELHIMRARFEEGRWNKAERGDFGFPMPRGFIRRPSGEIVQDPDERARDSLHLVFEIFERRRSIHGVVRYFHAHSLQLPDRVRGGPAKGDLVWAP</sequence>
<evidence type="ECO:0000259" key="1">
    <source>
        <dbReference type="PROSITE" id="PS51736"/>
    </source>
</evidence>
<dbReference type="InterPro" id="IPR036162">
    <property type="entry name" value="Resolvase-like_N_sf"/>
</dbReference>
<evidence type="ECO:0000313" key="2">
    <source>
        <dbReference type="EMBL" id="QCO00179.1"/>
    </source>
</evidence>
<dbReference type="Proteomes" id="UP000298595">
    <property type="component" value="Plasmid p5"/>
</dbReference>
<protein>
    <submittedName>
        <fullName evidence="2">Recombinase family protein</fullName>
    </submittedName>
</protein>
<geneLocation type="plasmid" evidence="2 3">
    <name>p5</name>
</geneLocation>
<reference evidence="2 3" key="1">
    <citation type="submission" date="2018-09" db="EMBL/GenBank/DDBJ databases">
        <title>Whole genome based analysis of evolution and adaptive divergence in Indian and Brazilian strains of Azospirillum brasilense.</title>
        <authorList>
            <person name="Singh C."/>
            <person name="Tripathi A.K."/>
        </authorList>
    </citation>
    <scope>NUCLEOTIDE SEQUENCE [LARGE SCALE GENOMIC DNA]</scope>
    <source>
        <strain evidence="2 3">MTCC4035</strain>
        <plasmid evidence="2 3">p5</plasmid>
    </source>
</reference>
<name>A0A4D8PWB5_9PROT</name>
<dbReference type="KEGG" id="aare:D3093_33550"/>
<dbReference type="SMART" id="SM00857">
    <property type="entry name" value="Resolvase"/>
    <property type="match status" value="1"/>
</dbReference>
<dbReference type="PANTHER" id="PTHR30461:SF23">
    <property type="entry name" value="DNA RECOMBINASE-RELATED"/>
    <property type="match status" value="1"/>
</dbReference>
<dbReference type="PANTHER" id="PTHR30461">
    <property type="entry name" value="DNA-INVERTASE FROM LAMBDOID PROPHAGE"/>
    <property type="match status" value="1"/>
</dbReference>
<dbReference type="AlphaFoldDB" id="A0A4D8PWB5"/>